<dbReference type="AlphaFoldDB" id="E0N7C7"/>
<proteinExistence type="predicted"/>
<gene>
    <name evidence="1" type="ORF">HMPREF0602_0407</name>
</gene>
<comment type="caution">
    <text evidence="1">The sequence shown here is derived from an EMBL/GenBank/DDBJ whole genome shotgun (WGS) entry which is preliminary data.</text>
</comment>
<protein>
    <submittedName>
        <fullName evidence="1">Uncharacterized protein</fullName>
    </submittedName>
</protein>
<evidence type="ECO:0000313" key="2">
    <source>
        <dbReference type="Proteomes" id="UP000005526"/>
    </source>
</evidence>
<accession>E0N7C7</accession>
<dbReference type="Proteomes" id="UP000005526">
    <property type="component" value="Unassembled WGS sequence"/>
</dbReference>
<evidence type="ECO:0000313" key="1">
    <source>
        <dbReference type="EMBL" id="EFM05109.1"/>
    </source>
</evidence>
<reference evidence="1 2" key="1">
    <citation type="submission" date="2010-07" db="EMBL/GenBank/DDBJ databases">
        <authorList>
            <person name="Muzny D."/>
            <person name="Qin X."/>
            <person name="Deng J."/>
            <person name="Jiang H."/>
            <person name="Liu Y."/>
            <person name="Qu J."/>
            <person name="Song X.-Z."/>
            <person name="Zhang L."/>
            <person name="Thornton R."/>
            <person name="Coyle M."/>
            <person name="Francisco L."/>
            <person name="Jackson L."/>
            <person name="Javaid M."/>
            <person name="Korchina V."/>
            <person name="Kovar C."/>
            <person name="Mata R."/>
            <person name="Mathew T."/>
            <person name="Ngo R."/>
            <person name="Nguyen L."/>
            <person name="Nguyen N."/>
            <person name="Okwuonu G."/>
            <person name="Ongeri F."/>
            <person name="Pham C."/>
            <person name="Simmons D."/>
            <person name="Wilczek-Boney K."/>
            <person name="Hale W."/>
            <person name="Jakkamsetti A."/>
            <person name="Pham P."/>
            <person name="Ruth R."/>
            <person name="San Lucas F."/>
            <person name="Warren J."/>
            <person name="Zhang J."/>
            <person name="Zhao Z."/>
            <person name="Zhou C."/>
            <person name="Zhu D."/>
            <person name="Lee S."/>
            <person name="Bess C."/>
            <person name="Blankenburg K."/>
            <person name="Forbes L."/>
            <person name="Fu Q."/>
            <person name="Gubbala S."/>
            <person name="Hirani K."/>
            <person name="Jayaseelan J.C."/>
            <person name="Lara F."/>
            <person name="Munidasa M."/>
            <person name="Palculict T."/>
            <person name="Patil S."/>
            <person name="Pu L.-L."/>
            <person name="Saada N."/>
            <person name="Tang L."/>
            <person name="Weissenberger G."/>
            <person name="Zhu Y."/>
            <person name="Hemphill L."/>
            <person name="Shang Y."/>
            <person name="Youmans B."/>
            <person name="Ayvaz T."/>
            <person name="Ross M."/>
            <person name="Santibanez J."/>
            <person name="Aqrawi P."/>
            <person name="Gross S."/>
            <person name="Joshi V."/>
            <person name="Fowler G."/>
            <person name="Nazareth L."/>
            <person name="Reid J."/>
            <person name="Worley K."/>
            <person name="Petrosino J."/>
            <person name="Highlander S."/>
            <person name="Gibbs R."/>
        </authorList>
    </citation>
    <scope>NUCLEOTIDE SEQUENCE [LARGE SCALE GENOMIC DNA]</scope>
    <source>
        <strain evidence="1 2">ATCC 13091</strain>
    </source>
</reference>
<name>E0N7C7_NEIM3</name>
<dbReference type="HOGENOM" id="CLU_143469_0_0_4"/>
<dbReference type="EMBL" id="AEEF01000022">
    <property type="protein sequence ID" value="EFM05109.1"/>
    <property type="molecule type" value="Genomic_DNA"/>
</dbReference>
<sequence length="154" mass="17022">MVGGAGLFCPFRQRDLLRGIFIRSADWAVGGDVFGFCGVSVGGKGDGVVEMNQLKMTIAKPETEDFEDAWAFIRMLNLVTYDLNPLKTDTDGEYEYLADEDKSDVLDAVVEKFNECSLEWMLSALQALMSPEMGIINQDSDTLELHPKLKGGTE</sequence>
<organism evidence="1 2">
    <name type="scientific">Neisseria meningitidis serogroup B (strain ATCC 13091 / M2091)</name>
    <dbReference type="NCBI Taxonomy" id="862513"/>
    <lineage>
        <taxon>Bacteria</taxon>
        <taxon>Pseudomonadati</taxon>
        <taxon>Pseudomonadota</taxon>
        <taxon>Betaproteobacteria</taxon>
        <taxon>Neisseriales</taxon>
        <taxon>Neisseriaceae</taxon>
        <taxon>Neisseria</taxon>
    </lineage>
</organism>